<proteinExistence type="predicted"/>
<sequence length="37" mass="4269">MFFVLADEERVVIVFYLGILTFVILEGRLIKGIKKTP</sequence>
<keyword evidence="1" id="KW-0472">Membrane</keyword>
<evidence type="ECO:0000256" key="1">
    <source>
        <dbReference type="SAM" id="Phobius"/>
    </source>
</evidence>
<dbReference type="Proteomes" id="UP000184028">
    <property type="component" value="Unassembled WGS sequence"/>
</dbReference>
<evidence type="ECO:0000313" key="2">
    <source>
        <dbReference type="EMBL" id="SHM23422.1"/>
    </source>
</evidence>
<organism evidence="2 3">
    <name type="scientific">Flavobacterium chilense</name>
    <dbReference type="NCBI Taxonomy" id="946677"/>
    <lineage>
        <taxon>Bacteria</taxon>
        <taxon>Pseudomonadati</taxon>
        <taxon>Bacteroidota</taxon>
        <taxon>Flavobacteriia</taxon>
        <taxon>Flavobacteriales</taxon>
        <taxon>Flavobacteriaceae</taxon>
        <taxon>Flavobacterium</taxon>
    </lineage>
</organism>
<name>A0A1M7H475_9FLAO</name>
<keyword evidence="3" id="KW-1185">Reference proteome</keyword>
<feature type="transmembrane region" description="Helical" evidence="1">
    <location>
        <begin position="12"/>
        <end position="30"/>
    </location>
</feature>
<dbReference type="EMBL" id="FRBT01000004">
    <property type="protein sequence ID" value="SHM23422.1"/>
    <property type="molecule type" value="Genomic_DNA"/>
</dbReference>
<gene>
    <name evidence="2" type="ORF">SAMN05444484_104461</name>
</gene>
<protein>
    <submittedName>
        <fullName evidence="2">Uncharacterized protein</fullName>
    </submittedName>
</protein>
<dbReference type="AlphaFoldDB" id="A0A1M7H475"/>
<reference evidence="3" key="1">
    <citation type="submission" date="2016-11" db="EMBL/GenBank/DDBJ databases">
        <authorList>
            <person name="Varghese N."/>
            <person name="Submissions S."/>
        </authorList>
    </citation>
    <scope>NUCLEOTIDE SEQUENCE [LARGE SCALE GENOMIC DNA]</scope>
    <source>
        <strain evidence="3">DSM 24724</strain>
    </source>
</reference>
<accession>A0A1M7H475</accession>
<keyword evidence="1" id="KW-1133">Transmembrane helix</keyword>
<keyword evidence="1" id="KW-0812">Transmembrane</keyword>
<evidence type="ECO:0000313" key="3">
    <source>
        <dbReference type="Proteomes" id="UP000184028"/>
    </source>
</evidence>